<proteinExistence type="predicted"/>
<dbReference type="EMBL" id="MN739931">
    <property type="protein sequence ID" value="QHT78383.1"/>
    <property type="molecule type" value="Genomic_DNA"/>
</dbReference>
<sequence length="220" mass="26121">MKNAVTIILTSTVNVNMNKSHIFQKSVDSRLETYMKSILQWLTKTNFNIVLVENSGYTFEELNNEKEVFKDRFEVFTFKEDQLEEAKYLKNNDSKGASELFAIDYAFEKSKLVHSTNFIIKITCRYFIPELEEYLSKYDLNDYDCLTQNDGLRCEMVGSHYNNFKFIFNTSTLNQYGNYTYHIEWIWKMRTSLCDNILVCKEFKIERTQRGGLEEIFDTI</sequence>
<dbReference type="AlphaFoldDB" id="A0A6C0HED9"/>
<accession>A0A6C0HED9</accession>
<name>A0A6C0HED9_9ZZZZ</name>
<protein>
    <submittedName>
        <fullName evidence="1">Uncharacterized protein</fullName>
    </submittedName>
</protein>
<organism evidence="1">
    <name type="scientific">viral metagenome</name>
    <dbReference type="NCBI Taxonomy" id="1070528"/>
    <lineage>
        <taxon>unclassified sequences</taxon>
        <taxon>metagenomes</taxon>
        <taxon>organismal metagenomes</taxon>
    </lineage>
</organism>
<evidence type="ECO:0000313" key="1">
    <source>
        <dbReference type="EMBL" id="QHT78383.1"/>
    </source>
</evidence>
<reference evidence="1" key="1">
    <citation type="journal article" date="2020" name="Nature">
        <title>Giant virus diversity and host interactions through global metagenomics.</title>
        <authorList>
            <person name="Schulz F."/>
            <person name="Roux S."/>
            <person name="Paez-Espino D."/>
            <person name="Jungbluth S."/>
            <person name="Walsh D.A."/>
            <person name="Denef V.J."/>
            <person name="McMahon K.D."/>
            <person name="Konstantinidis K.T."/>
            <person name="Eloe-Fadrosh E.A."/>
            <person name="Kyrpides N.C."/>
            <person name="Woyke T."/>
        </authorList>
    </citation>
    <scope>NUCLEOTIDE SEQUENCE</scope>
    <source>
        <strain evidence="1">GVMAG-M-3300023179-91</strain>
    </source>
</reference>